<dbReference type="GeneTree" id="ENSGT01030000239988"/>
<evidence type="ECO:0000313" key="3">
    <source>
        <dbReference type="Proteomes" id="UP000694546"/>
    </source>
</evidence>
<dbReference type="InterPro" id="IPR011029">
    <property type="entry name" value="DEATH-like_dom_sf"/>
</dbReference>
<feature type="domain" description="CARD" evidence="1">
    <location>
        <begin position="1"/>
        <end position="90"/>
    </location>
</feature>
<dbReference type="SUPFAM" id="SSF47986">
    <property type="entry name" value="DEATH domain"/>
    <property type="match status" value="1"/>
</dbReference>
<reference evidence="2" key="1">
    <citation type="submission" date="2025-08" db="UniProtKB">
        <authorList>
            <consortium name="Ensembl"/>
        </authorList>
    </citation>
    <scope>IDENTIFICATION</scope>
</reference>
<organism evidence="2 3">
    <name type="scientific">Gadus morhua</name>
    <name type="common">Atlantic cod</name>
    <dbReference type="NCBI Taxonomy" id="8049"/>
    <lineage>
        <taxon>Eukaryota</taxon>
        <taxon>Metazoa</taxon>
        <taxon>Chordata</taxon>
        <taxon>Craniata</taxon>
        <taxon>Vertebrata</taxon>
        <taxon>Euteleostomi</taxon>
        <taxon>Actinopterygii</taxon>
        <taxon>Neopterygii</taxon>
        <taxon>Teleostei</taxon>
        <taxon>Neoteleostei</taxon>
        <taxon>Acanthomorphata</taxon>
        <taxon>Zeiogadaria</taxon>
        <taxon>Gadariae</taxon>
        <taxon>Gadiformes</taxon>
        <taxon>Gadoidei</taxon>
        <taxon>Gadidae</taxon>
        <taxon>Gadus</taxon>
    </lineage>
</organism>
<dbReference type="PROSITE" id="PS50209">
    <property type="entry name" value="CARD"/>
    <property type="match status" value="1"/>
</dbReference>
<dbReference type="AlphaFoldDB" id="A0A8C5CR81"/>
<protein>
    <recommendedName>
        <fullName evidence="1">CARD domain-containing protein</fullName>
    </recommendedName>
</protein>
<keyword evidence="3" id="KW-1185">Reference proteome</keyword>
<dbReference type="Pfam" id="PF00619">
    <property type="entry name" value="CARD"/>
    <property type="match status" value="1"/>
</dbReference>
<dbReference type="OMA" id="CEIMIEH"/>
<dbReference type="Proteomes" id="UP000694546">
    <property type="component" value="Chromosome 16"/>
</dbReference>
<name>A0A8C5CR81_GADMO</name>
<dbReference type="InterPro" id="IPR001315">
    <property type="entry name" value="CARD"/>
</dbReference>
<dbReference type="Ensembl" id="ENSGMOT00000041546.1">
    <property type="protein sequence ID" value="ENSGMOP00000066061.1"/>
    <property type="gene ID" value="ENSGMOG00000036053.1"/>
</dbReference>
<sequence>ICLSELERIRSKLVDVLSYNDFIYLLHNLRKLNVLNDEEKKTVEGKTTREDKARCLIDTVKEKGGKASSLMVDYLTEKHPELCSTLDPTKTAQISEFNVFLKFP</sequence>
<evidence type="ECO:0000313" key="2">
    <source>
        <dbReference type="Ensembl" id="ENSGMOP00000066061.1"/>
    </source>
</evidence>
<evidence type="ECO:0000259" key="1">
    <source>
        <dbReference type="PROSITE" id="PS50209"/>
    </source>
</evidence>
<dbReference type="GO" id="GO:0042981">
    <property type="term" value="P:regulation of apoptotic process"/>
    <property type="evidence" value="ECO:0007669"/>
    <property type="project" value="InterPro"/>
</dbReference>
<accession>A0A8C5CR81</accession>
<dbReference type="Gene3D" id="1.10.533.10">
    <property type="entry name" value="Death Domain, Fas"/>
    <property type="match status" value="1"/>
</dbReference>
<proteinExistence type="predicted"/>
<reference evidence="2" key="2">
    <citation type="submission" date="2025-09" db="UniProtKB">
        <authorList>
            <consortium name="Ensembl"/>
        </authorList>
    </citation>
    <scope>IDENTIFICATION</scope>
</reference>